<dbReference type="RefSeq" id="WP_269039564.1">
    <property type="nucleotide sequence ID" value="NZ_CP114040.1"/>
</dbReference>
<dbReference type="InterPro" id="IPR010982">
    <property type="entry name" value="Lambda_DNA-bd_dom_sf"/>
</dbReference>
<name>A0ABY7HD33_9BACT</name>
<dbReference type="CDD" id="cd00093">
    <property type="entry name" value="HTH_XRE"/>
    <property type="match status" value="1"/>
</dbReference>
<dbReference type="NCBIfam" id="TIGR02607">
    <property type="entry name" value="antidote_HigA"/>
    <property type="match status" value="1"/>
</dbReference>
<proteinExistence type="predicted"/>
<dbReference type="PANTHER" id="PTHR36924">
    <property type="entry name" value="ANTITOXIN HIGA-1"/>
    <property type="match status" value="1"/>
</dbReference>
<dbReference type="PANTHER" id="PTHR36924:SF1">
    <property type="entry name" value="ANTITOXIN HIGA-1"/>
    <property type="match status" value="1"/>
</dbReference>
<dbReference type="InterPro" id="IPR001387">
    <property type="entry name" value="Cro/C1-type_HTH"/>
</dbReference>
<sequence>MSRSSTITEQLLAAHGLPTKRRPATPGAILRREFLDELPMTQKELAKRLGVSARLVSQVVNERRPVDSELALRLARVLGTTAELWLGLQQAVAMWDAITAKASHVKKLRPIAQSRLLEHQIMENSPTVAA</sequence>
<gene>
    <name evidence="3" type="ORF">O0S08_13715</name>
</gene>
<protein>
    <submittedName>
        <fullName evidence="3">HigA family addiction module antitoxin</fullName>
    </submittedName>
</protein>
<dbReference type="Pfam" id="PF01381">
    <property type="entry name" value="HTH_3"/>
    <property type="match status" value="1"/>
</dbReference>
<dbReference type="EMBL" id="CP114040">
    <property type="protein sequence ID" value="WAS97200.1"/>
    <property type="molecule type" value="Genomic_DNA"/>
</dbReference>
<dbReference type="InterPro" id="IPR013430">
    <property type="entry name" value="Toxin_antidote_HigA"/>
</dbReference>
<evidence type="ECO:0000313" key="4">
    <source>
        <dbReference type="Proteomes" id="UP001164459"/>
    </source>
</evidence>
<feature type="domain" description="HTH cro/C1-type" evidence="2">
    <location>
        <begin position="40"/>
        <end position="85"/>
    </location>
</feature>
<dbReference type="SUPFAM" id="SSF47413">
    <property type="entry name" value="lambda repressor-like DNA-binding domains"/>
    <property type="match status" value="1"/>
</dbReference>
<dbReference type="SMART" id="SM00530">
    <property type="entry name" value="HTH_XRE"/>
    <property type="match status" value="1"/>
</dbReference>
<evidence type="ECO:0000259" key="2">
    <source>
        <dbReference type="PROSITE" id="PS50943"/>
    </source>
</evidence>
<accession>A0ABY7HD33</accession>
<evidence type="ECO:0000313" key="3">
    <source>
        <dbReference type="EMBL" id="WAS97200.1"/>
    </source>
</evidence>
<keyword evidence="1" id="KW-0238">DNA-binding</keyword>
<dbReference type="PROSITE" id="PS50943">
    <property type="entry name" value="HTH_CROC1"/>
    <property type="match status" value="1"/>
</dbReference>
<dbReference type="Proteomes" id="UP001164459">
    <property type="component" value="Chromosome"/>
</dbReference>
<evidence type="ECO:0000256" key="1">
    <source>
        <dbReference type="ARBA" id="ARBA00023125"/>
    </source>
</evidence>
<dbReference type="Gene3D" id="1.10.260.40">
    <property type="entry name" value="lambda repressor-like DNA-binding domains"/>
    <property type="match status" value="1"/>
</dbReference>
<keyword evidence="4" id="KW-1185">Reference proteome</keyword>
<reference evidence="3" key="1">
    <citation type="submission" date="2022-11" db="EMBL/GenBank/DDBJ databases">
        <title>Minimal conservation of predation-associated metabolite biosynthetic gene clusters underscores biosynthetic potential of Myxococcota including descriptions for ten novel species: Archangium lansinium sp. nov., Myxococcus landrumus sp. nov., Nannocystis bai.</title>
        <authorList>
            <person name="Ahearne A."/>
            <person name="Stevens C."/>
            <person name="Dowd S."/>
        </authorList>
    </citation>
    <scope>NUCLEOTIDE SEQUENCE</scope>
    <source>
        <strain evidence="3">Fl3</strain>
    </source>
</reference>
<organism evidence="3 4">
    <name type="scientific">Nannocystis punicea</name>
    <dbReference type="NCBI Taxonomy" id="2995304"/>
    <lineage>
        <taxon>Bacteria</taxon>
        <taxon>Pseudomonadati</taxon>
        <taxon>Myxococcota</taxon>
        <taxon>Polyangia</taxon>
        <taxon>Nannocystales</taxon>
        <taxon>Nannocystaceae</taxon>
        <taxon>Nannocystis</taxon>
    </lineage>
</organism>